<name>A0A433QAY8_9FUNG</name>
<dbReference type="AlphaFoldDB" id="A0A433QAY8"/>
<evidence type="ECO:0000313" key="2">
    <source>
        <dbReference type="EMBL" id="RUS26935.1"/>
    </source>
</evidence>
<accession>A0A433QAY8</accession>
<evidence type="ECO:0000313" key="3">
    <source>
        <dbReference type="Proteomes" id="UP000274822"/>
    </source>
</evidence>
<keyword evidence="1" id="KW-1133">Transmembrane helix</keyword>
<feature type="transmembrane region" description="Helical" evidence="1">
    <location>
        <begin position="49"/>
        <end position="69"/>
    </location>
</feature>
<proteinExistence type="predicted"/>
<dbReference type="EMBL" id="RBNJ01009350">
    <property type="protein sequence ID" value="RUS26935.1"/>
    <property type="molecule type" value="Genomic_DNA"/>
</dbReference>
<feature type="transmembrane region" description="Helical" evidence="1">
    <location>
        <begin position="16"/>
        <end position="37"/>
    </location>
</feature>
<sequence length="170" mass="18809">MDTPQSRTAVPFEETLGQLVCIACISAMSALFGIKIAGNRLKDLNYARILVLLLYVTSWAFTNMAAVLISTNTGNFVSCNVSILACVTFYAGSNIVMYLWYVSRSNHENINNSDSLDCNVGEDEPHGESLIQIPFVIANTIHWHIYLNDSISNWSPQSRCNLSHWVATGS</sequence>
<keyword evidence="3" id="KW-1185">Reference proteome</keyword>
<evidence type="ECO:0000256" key="1">
    <source>
        <dbReference type="SAM" id="Phobius"/>
    </source>
</evidence>
<keyword evidence="1" id="KW-0812">Transmembrane</keyword>
<feature type="transmembrane region" description="Helical" evidence="1">
    <location>
        <begin position="81"/>
        <end position="101"/>
    </location>
</feature>
<keyword evidence="1" id="KW-0472">Membrane</keyword>
<dbReference type="Proteomes" id="UP000274822">
    <property type="component" value="Unassembled WGS sequence"/>
</dbReference>
<protein>
    <submittedName>
        <fullName evidence="2">Uncharacterized protein</fullName>
    </submittedName>
</protein>
<comment type="caution">
    <text evidence="2">The sequence shown here is derived from an EMBL/GenBank/DDBJ whole genome shotgun (WGS) entry which is preliminary data.</text>
</comment>
<reference evidence="2 3" key="1">
    <citation type="journal article" date="2018" name="New Phytol.">
        <title>Phylogenomics of Endogonaceae and evolution of mycorrhizas within Mucoromycota.</title>
        <authorList>
            <person name="Chang Y."/>
            <person name="Desiro A."/>
            <person name="Na H."/>
            <person name="Sandor L."/>
            <person name="Lipzen A."/>
            <person name="Clum A."/>
            <person name="Barry K."/>
            <person name="Grigoriev I.V."/>
            <person name="Martin F.M."/>
            <person name="Stajich J.E."/>
            <person name="Smith M.E."/>
            <person name="Bonito G."/>
            <person name="Spatafora J.W."/>
        </authorList>
    </citation>
    <scope>NUCLEOTIDE SEQUENCE [LARGE SCALE GENOMIC DNA]</scope>
    <source>
        <strain evidence="2 3">AD002</strain>
    </source>
</reference>
<gene>
    <name evidence="2" type="ORF">BC938DRAFT_483915</name>
</gene>
<organism evidence="2 3">
    <name type="scientific">Jimgerdemannia flammicorona</name>
    <dbReference type="NCBI Taxonomy" id="994334"/>
    <lineage>
        <taxon>Eukaryota</taxon>
        <taxon>Fungi</taxon>
        <taxon>Fungi incertae sedis</taxon>
        <taxon>Mucoromycota</taxon>
        <taxon>Mucoromycotina</taxon>
        <taxon>Endogonomycetes</taxon>
        <taxon>Endogonales</taxon>
        <taxon>Endogonaceae</taxon>
        <taxon>Jimgerdemannia</taxon>
    </lineage>
</organism>